<dbReference type="Pfam" id="PF06580">
    <property type="entry name" value="His_kinase"/>
    <property type="match status" value="1"/>
</dbReference>
<proteinExistence type="predicted"/>
<evidence type="ECO:0000256" key="11">
    <source>
        <dbReference type="ARBA" id="ARBA00023136"/>
    </source>
</evidence>
<accession>A0ABW0QW83</accession>
<comment type="caution">
    <text evidence="14">The sequence shown here is derived from an EMBL/GenBank/DDBJ whole genome shotgun (WGS) entry which is preliminary data.</text>
</comment>
<dbReference type="EMBL" id="JBHSNC010000001">
    <property type="protein sequence ID" value="MFC5527867.1"/>
    <property type="molecule type" value="Genomic_DNA"/>
</dbReference>
<protein>
    <submittedName>
        <fullName evidence="14">Sensor histidine kinase</fullName>
        <ecNumber evidence="14">2.7.13.3</ecNumber>
    </submittedName>
</protein>
<dbReference type="CDD" id="cd06225">
    <property type="entry name" value="HAMP"/>
    <property type="match status" value="1"/>
</dbReference>
<keyword evidence="6" id="KW-0547">Nucleotide-binding</keyword>
<dbReference type="SUPFAM" id="SSF158472">
    <property type="entry name" value="HAMP domain-like"/>
    <property type="match status" value="1"/>
</dbReference>
<dbReference type="EC" id="2.7.13.3" evidence="14"/>
<evidence type="ECO:0000256" key="4">
    <source>
        <dbReference type="ARBA" id="ARBA00022679"/>
    </source>
</evidence>
<dbReference type="Gene3D" id="3.30.565.10">
    <property type="entry name" value="Histidine kinase-like ATPase, C-terminal domain"/>
    <property type="match status" value="1"/>
</dbReference>
<keyword evidence="8" id="KW-0067">ATP-binding</keyword>
<evidence type="ECO:0000256" key="10">
    <source>
        <dbReference type="ARBA" id="ARBA00023012"/>
    </source>
</evidence>
<dbReference type="Gene3D" id="1.10.287.130">
    <property type="match status" value="1"/>
</dbReference>
<keyword evidence="4 14" id="KW-0808">Transferase</keyword>
<reference evidence="15" key="1">
    <citation type="journal article" date="2019" name="Int. J. Syst. Evol. Microbiol.">
        <title>The Global Catalogue of Microorganisms (GCM) 10K type strain sequencing project: providing services to taxonomists for standard genome sequencing and annotation.</title>
        <authorList>
            <consortium name="The Broad Institute Genomics Platform"/>
            <consortium name="The Broad Institute Genome Sequencing Center for Infectious Disease"/>
            <person name="Wu L."/>
            <person name="Ma J."/>
        </authorList>
    </citation>
    <scope>NUCLEOTIDE SEQUENCE [LARGE SCALE GENOMIC DNA]</scope>
    <source>
        <strain evidence="15">CGMCC 1.18578</strain>
    </source>
</reference>
<keyword evidence="5 12" id="KW-0812">Transmembrane</keyword>
<dbReference type="Proteomes" id="UP001596108">
    <property type="component" value="Unassembled WGS sequence"/>
</dbReference>
<keyword evidence="3" id="KW-0597">Phosphoprotein</keyword>
<dbReference type="InterPro" id="IPR010559">
    <property type="entry name" value="Sig_transdc_His_kin_internal"/>
</dbReference>
<evidence type="ECO:0000256" key="5">
    <source>
        <dbReference type="ARBA" id="ARBA00022692"/>
    </source>
</evidence>
<evidence type="ECO:0000313" key="14">
    <source>
        <dbReference type="EMBL" id="MFC5527867.1"/>
    </source>
</evidence>
<evidence type="ECO:0000256" key="3">
    <source>
        <dbReference type="ARBA" id="ARBA00022553"/>
    </source>
</evidence>
<keyword evidence="10" id="KW-0902">Two-component regulatory system</keyword>
<evidence type="ECO:0000256" key="1">
    <source>
        <dbReference type="ARBA" id="ARBA00004651"/>
    </source>
</evidence>
<keyword evidence="2" id="KW-1003">Cell membrane</keyword>
<dbReference type="PANTHER" id="PTHR34220">
    <property type="entry name" value="SENSOR HISTIDINE KINASE YPDA"/>
    <property type="match status" value="1"/>
</dbReference>
<organism evidence="14 15">
    <name type="scientific">Cohnella yongneupensis</name>
    <dbReference type="NCBI Taxonomy" id="425006"/>
    <lineage>
        <taxon>Bacteria</taxon>
        <taxon>Bacillati</taxon>
        <taxon>Bacillota</taxon>
        <taxon>Bacilli</taxon>
        <taxon>Bacillales</taxon>
        <taxon>Paenibacillaceae</taxon>
        <taxon>Cohnella</taxon>
    </lineage>
</organism>
<keyword evidence="11 12" id="KW-0472">Membrane</keyword>
<dbReference type="PANTHER" id="PTHR34220:SF11">
    <property type="entry name" value="SENSOR PROTEIN KINASE HPTS"/>
    <property type="match status" value="1"/>
</dbReference>
<dbReference type="SMART" id="SM00387">
    <property type="entry name" value="HATPase_c"/>
    <property type="match status" value="1"/>
</dbReference>
<evidence type="ECO:0000256" key="6">
    <source>
        <dbReference type="ARBA" id="ARBA00022741"/>
    </source>
</evidence>
<gene>
    <name evidence="14" type="ORF">ACFPQ4_00110</name>
</gene>
<sequence length="613" mass="69456">MFQDSQPTDAADQPKRVVPTMRHVRPLFRHMGLRQKLILTFACFILLPLLLVGGTLSWLYVESNRSMLLDAAKENNRQVVRNIDTSMSPLLRLSMFPVQNPALFRLMKKDYFAVPYPLLERQEDFDEVNTIIRDSIMLYSDLIDSTVIYQLTNHLVLGRSSLDYLNRSYLENQFPQEPFVQSIMAKKGIYVPVGIHDEKLLSNPPIPVVSLGRAIVDPFTKEPYGFILFNIHVANLKSLWSDIHITDNTRFYLVDEQGNLIYSQDAAEIGRPANDILGPQKDAGHYYITSASQLTGWSTVTVIPKRELFGFVYTIVETVAISLVVLLALSIAASVFIATGITRPLLNLERKMKLVTEGNLDVTIDAAPGEVGRIGTAIDRMLKEIRRLIRTIYDEEQEKRQMEILALQSQIRPHFMYNTLNAMKWMAKIQGASGIEEALTAFSSVIRFTATTKSDFVTVKEEINFIRDYAKILSFRYLNRFEIEFDVDPNILEYRILKFMLQPLVENAIFHGFDEISYKGKVAIRIAEEAGDIVMTVTDNGRGMTPEERIAADRSEAPEKLNSIGLGNIHKRIELHFGQGYGLSLHSELNHGTTAKIVVPVIDKPEQEAGDPL</sequence>
<dbReference type="InterPro" id="IPR050640">
    <property type="entry name" value="Bact_2-comp_sensor_kinase"/>
</dbReference>
<keyword evidence="9 12" id="KW-1133">Transmembrane helix</keyword>
<feature type="transmembrane region" description="Helical" evidence="12">
    <location>
        <begin position="319"/>
        <end position="342"/>
    </location>
</feature>
<dbReference type="Pfam" id="PF00672">
    <property type="entry name" value="HAMP"/>
    <property type="match status" value="1"/>
</dbReference>
<evidence type="ECO:0000256" key="8">
    <source>
        <dbReference type="ARBA" id="ARBA00022840"/>
    </source>
</evidence>
<feature type="domain" description="HAMP" evidence="13">
    <location>
        <begin position="339"/>
        <end position="390"/>
    </location>
</feature>
<dbReference type="InterPro" id="IPR003594">
    <property type="entry name" value="HATPase_dom"/>
</dbReference>
<keyword evidence="15" id="KW-1185">Reference proteome</keyword>
<evidence type="ECO:0000256" key="7">
    <source>
        <dbReference type="ARBA" id="ARBA00022777"/>
    </source>
</evidence>
<dbReference type="SMART" id="SM00304">
    <property type="entry name" value="HAMP"/>
    <property type="match status" value="1"/>
</dbReference>
<dbReference type="PROSITE" id="PS50885">
    <property type="entry name" value="HAMP"/>
    <property type="match status" value="1"/>
</dbReference>
<keyword evidence="7 14" id="KW-0418">Kinase</keyword>
<dbReference type="SUPFAM" id="SSF55874">
    <property type="entry name" value="ATPase domain of HSP90 chaperone/DNA topoisomerase II/histidine kinase"/>
    <property type="match status" value="1"/>
</dbReference>
<evidence type="ECO:0000256" key="9">
    <source>
        <dbReference type="ARBA" id="ARBA00022989"/>
    </source>
</evidence>
<dbReference type="InterPro" id="IPR036890">
    <property type="entry name" value="HATPase_C_sf"/>
</dbReference>
<comment type="subcellular location">
    <subcellularLocation>
        <location evidence="1">Cell membrane</location>
        <topology evidence="1">Multi-pass membrane protein</topology>
    </subcellularLocation>
</comment>
<evidence type="ECO:0000259" key="13">
    <source>
        <dbReference type="PROSITE" id="PS50885"/>
    </source>
</evidence>
<dbReference type="Pfam" id="PF02518">
    <property type="entry name" value="HATPase_c"/>
    <property type="match status" value="1"/>
</dbReference>
<name>A0ABW0QW83_9BACL</name>
<dbReference type="InterPro" id="IPR003660">
    <property type="entry name" value="HAMP_dom"/>
</dbReference>
<evidence type="ECO:0000256" key="2">
    <source>
        <dbReference type="ARBA" id="ARBA00022475"/>
    </source>
</evidence>
<dbReference type="Gene3D" id="3.30.450.20">
    <property type="entry name" value="PAS domain"/>
    <property type="match status" value="1"/>
</dbReference>
<evidence type="ECO:0000313" key="15">
    <source>
        <dbReference type="Proteomes" id="UP001596108"/>
    </source>
</evidence>
<dbReference type="GO" id="GO:0004673">
    <property type="term" value="F:protein histidine kinase activity"/>
    <property type="evidence" value="ECO:0007669"/>
    <property type="project" value="UniProtKB-EC"/>
</dbReference>
<feature type="transmembrane region" description="Helical" evidence="12">
    <location>
        <begin position="37"/>
        <end position="61"/>
    </location>
</feature>
<evidence type="ECO:0000256" key="12">
    <source>
        <dbReference type="SAM" id="Phobius"/>
    </source>
</evidence>
<dbReference type="RefSeq" id="WP_378109671.1">
    <property type="nucleotide sequence ID" value="NZ_JBHSNC010000001.1"/>
</dbReference>